<evidence type="ECO:0000256" key="1">
    <source>
        <dbReference type="ARBA" id="ARBA00004370"/>
    </source>
</evidence>
<keyword evidence="5" id="KW-0931">ER-Golgi transport</keyword>
<keyword evidence="5" id="KW-0256">Endoplasmic reticulum</keyword>
<dbReference type="GO" id="GO:0033116">
    <property type="term" value="C:endoplasmic reticulum-Golgi intermediate compartment membrane"/>
    <property type="evidence" value="ECO:0007669"/>
    <property type="project" value="UniProtKB-SubCell"/>
</dbReference>
<organism evidence="8 9">
    <name type="scientific">[Candida] arabinofermentans NRRL YB-2248</name>
    <dbReference type="NCBI Taxonomy" id="983967"/>
    <lineage>
        <taxon>Eukaryota</taxon>
        <taxon>Fungi</taxon>
        <taxon>Dikarya</taxon>
        <taxon>Ascomycota</taxon>
        <taxon>Saccharomycotina</taxon>
        <taxon>Pichiomycetes</taxon>
        <taxon>Pichiales</taxon>
        <taxon>Pichiaceae</taxon>
        <taxon>Ogataea</taxon>
        <taxon>Ogataea/Candida clade</taxon>
    </lineage>
</organism>
<keyword evidence="5" id="KW-0333">Golgi apparatus</keyword>
<dbReference type="PANTHER" id="PTHR10984">
    <property type="entry name" value="ENDOPLASMIC RETICULUM-GOLGI INTERMEDIATE COMPARTMENT PROTEIN"/>
    <property type="match status" value="1"/>
</dbReference>
<dbReference type="EMBL" id="KV453852">
    <property type="protein sequence ID" value="ODV85445.1"/>
    <property type="molecule type" value="Genomic_DNA"/>
</dbReference>
<comment type="similarity">
    <text evidence="5">Belongs to the ERGIC family.</text>
</comment>
<evidence type="ECO:0000256" key="2">
    <source>
        <dbReference type="ARBA" id="ARBA00022692"/>
    </source>
</evidence>
<dbReference type="PANTHER" id="PTHR10984:SF81">
    <property type="entry name" value="ER-DERIVED VESICLES PROTEIN ERV41"/>
    <property type="match status" value="1"/>
</dbReference>
<evidence type="ECO:0000313" key="8">
    <source>
        <dbReference type="EMBL" id="ODV85445.1"/>
    </source>
</evidence>
<dbReference type="InterPro" id="IPR039542">
    <property type="entry name" value="Erv_N"/>
</dbReference>
<name>A0A1E4T115_9ASCO</name>
<feature type="domain" description="Endoplasmic reticulum vesicle transporter C-terminal" evidence="6">
    <location>
        <begin position="151"/>
        <end position="302"/>
    </location>
</feature>
<dbReference type="OrthoDB" id="5541786at2759"/>
<protein>
    <recommendedName>
        <fullName evidence="5">Endoplasmic reticulum-Golgi intermediate compartment protein</fullName>
    </recommendedName>
</protein>
<feature type="transmembrane region" description="Helical" evidence="5">
    <location>
        <begin position="282"/>
        <end position="304"/>
    </location>
</feature>
<dbReference type="STRING" id="983967.A0A1E4T115"/>
<dbReference type="AlphaFoldDB" id="A0A1E4T115"/>
<dbReference type="InterPro" id="IPR012936">
    <property type="entry name" value="Erv_C"/>
</dbReference>
<feature type="domain" description="Endoplasmic reticulum vesicle transporter N-terminal" evidence="7">
    <location>
        <begin position="8"/>
        <end position="95"/>
    </location>
</feature>
<dbReference type="GO" id="GO:0000139">
    <property type="term" value="C:Golgi membrane"/>
    <property type="evidence" value="ECO:0007669"/>
    <property type="project" value="UniProtKB-SubCell"/>
</dbReference>
<dbReference type="GO" id="GO:0006890">
    <property type="term" value="P:retrograde vesicle-mediated transport, Golgi to endoplasmic reticulum"/>
    <property type="evidence" value="ECO:0007669"/>
    <property type="project" value="TreeGrafter"/>
</dbReference>
<dbReference type="Proteomes" id="UP000094801">
    <property type="component" value="Unassembled WGS sequence"/>
</dbReference>
<evidence type="ECO:0000256" key="4">
    <source>
        <dbReference type="ARBA" id="ARBA00023136"/>
    </source>
</evidence>
<sequence length="341" mass="39471">MDQSRKFIRTFDAFPKIPSSQEVRSSRGSLSSIMTYVFMLFLLWVEIGGYIDGYVDHQFSVDEIVRKDLRINLDMIVAMPCNYIDTNVRDTTDDRFLAAELLNYQGTTWNIPRWFFESDKKTVTPELEEVLGRSVIAEFSQKGVHMDGGQPACRIYGYVPVNKVRGDFHITAKGFGYRDRTITPREALNFTHVITEFSFGEFYPYLDNPLDMTIQTTDQQLQTFQYQLRVVPTLFKKLGLEVDTNQFSTTSTSSSGKYVPGIFFKYDFEPIKLIVEEKRLSFFQFTIRIITIFGGIMVIASWLYKLMDKLILITLGREFLKRGEEKKDGGLLDAVEDFEKI</sequence>
<proteinExistence type="inferred from homology"/>
<dbReference type="Pfam" id="PF13850">
    <property type="entry name" value="ERGIC_N"/>
    <property type="match status" value="1"/>
</dbReference>
<evidence type="ECO:0000313" key="9">
    <source>
        <dbReference type="Proteomes" id="UP000094801"/>
    </source>
</evidence>
<keyword evidence="9" id="KW-1185">Reference proteome</keyword>
<dbReference type="GO" id="GO:0005789">
    <property type="term" value="C:endoplasmic reticulum membrane"/>
    <property type="evidence" value="ECO:0007669"/>
    <property type="project" value="UniProtKB-SubCell"/>
</dbReference>
<evidence type="ECO:0000259" key="6">
    <source>
        <dbReference type="Pfam" id="PF07970"/>
    </source>
</evidence>
<feature type="transmembrane region" description="Helical" evidence="5">
    <location>
        <begin position="33"/>
        <end position="51"/>
    </location>
</feature>
<comment type="subcellular location">
    <subcellularLocation>
        <location evidence="5">Endoplasmic reticulum membrane</location>
        <topology evidence="5">Multi-pass membrane protein</topology>
    </subcellularLocation>
    <subcellularLocation>
        <location evidence="5">Endoplasmic reticulum-Golgi intermediate compartment membrane</location>
        <topology evidence="5">Multi-pass membrane protein</topology>
    </subcellularLocation>
    <subcellularLocation>
        <location evidence="5">Golgi apparatus membrane</location>
        <topology evidence="5">Multi-pass membrane protein</topology>
    </subcellularLocation>
    <subcellularLocation>
        <location evidence="1">Membrane</location>
    </subcellularLocation>
</comment>
<dbReference type="GO" id="GO:0030134">
    <property type="term" value="C:COPII-coated ER to Golgi transport vesicle"/>
    <property type="evidence" value="ECO:0007669"/>
    <property type="project" value="TreeGrafter"/>
</dbReference>
<comment type="function">
    <text evidence="5">Plays a role in transport between endoplasmic reticulum and Golgi.</text>
</comment>
<keyword evidence="3 5" id="KW-1133">Transmembrane helix</keyword>
<dbReference type="Pfam" id="PF07970">
    <property type="entry name" value="COPIIcoated_ERV"/>
    <property type="match status" value="1"/>
</dbReference>
<accession>A0A1E4T115</accession>
<keyword evidence="2 5" id="KW-0812">Transmembrane</keyword>
<keyword evidence="5" id="KW-0813">Transport</keyword>
<gene>
    <name evidence="8" type="ORF">CANARDRAFT_7559</name>
</gene>
<evidence type="ECO:0000256" key="3">
    <source>
        <dbReference type="ARBA" id="ARBA00022989"/>
    </source>
</evidence>
<dbReference type="InterPro" id="IPR045888">
    <property type="entry name" value="Erv"/>
</dbReference>
<evidence type="ECO:0000256" key="5">
    <source>
        <dbReference type="RuleBase" id="RU369013"/>
    </source>
</evidence>
<keyword evidence="4 5" id="KW-0472">Membrane</keyword>
<evidence type="ECO:0000259" key="7">
    <source>
        <dbReference type="Pfam" id="PF13850"/>
    </source>
</evidence>
<dbReference type="GO" id="GO:0006888">
    <property type="term" value="P:endoplasmic reticulum to Golgi vesicle-mediated transport"/>
    <property type="evidence" value="ECO:0007669"/>
    <property type="project" value="UniProtKB-UniRule"/>
</dbReference>
<reference evidence="9" key="1">
    <citation type="submission" date="2016-04" db="EMBL/GenBank/DDBJ databases">
        <title>Comparative genomics of biotechnologically important yeasts.</title>
        <authorList>
            <consortium name="DOE Joint Genome Institute"/>
            <person name="Riley R."/>
            <person name="Haridas S."/>
            <person name="Wolfe K.H."/>
            <person name="Lopes M.R."/>
            <person name="Hittinger C.T."/>
            <person name="Goker M."/>
            <person name="Salamov A."/>
            <person name="Wisecaver J."/>
            <person name="Long T.M."/>
            <person name="Aerts A.L."/>
            <person name="Barry K."/>
            <person name="Choi C."/>
            <person name="Clum A."/>
            <person name="Coughlan A.Y."/>
            <person name="Deshpande S."/>
            <person name="Douglass A.P."/>
            <person name="Hanson S.J."/>
            <person name="Klenk H.-P."/>
            <person name="Labutti K."/>
            <person name="Lapidus A."/>
            <person name="Lindquist E."/>
            <person name="Lipzen A."/>
            <person name="Meier-Kolthoff J.P."/>
            <person name="Ohm R.A."/>
            <person name="Otillar R.P."/>
            <person name="Pangilinan J."/>
            <person name="Peng Y."/>
            <person name="Rokas A."/>
            <person name="Rosa C.A."/>
            <person name="Scheuner C."/>
            <person name="Sibirny A.A."/>
            <person name="Slot J.C."/>
            <person name="Stielow J.B."/>
            <person name="Sun H."/>
            <person name="Kurtzman C.P."/>
            <person name="Blackwell M."/>
            <person name="Grigoriev I.V."/>
            <person name="Jeffries T.W."/>
        </authorList>
    </citation>
    <scope>NUCLEOTIDE SEQUENCE [LARGE SCALE GENOMIC DNA]</scope>
    <source>
        <strain evidence="9">NRRL YB-2248</strain>
    </source>
</reference>